<dbReference type="EMBL" id="CP031423">
    <property type="protein sequence ID" value="AZS38688.1"/>
    <property type="molecule type" value="Genomic_DNA"/>
</dbReference>
<reference evidence="6 7" key="1">
    <citation type="submission" date="2018-08" db="EMBL/GenBank/DDBJ databases">
        <title>Microbacterium lemovicicum sp. nov., a bacterium isolated from a natural uranium-rich soil.</title>
        <authorList>
            <person name="ORTET P."/>
        </authorList>
    </citation>
    <scope>NUCLEOTIDE SEQUENCE [LARGE SCALE GENOMIC DNA]</scope>
    <source>
        <strain evidence="6 7">Viu22</strain>
    </source>
</reference>
<dbReference type="Gene3D" id="3.30.565.10">
    <property type="entry name" value="Histidine kinase-like ATPase, C-terminal domain"/>
    <property type="match status" value="1"/>
</dbReference>
<evidence type="ECO:0000256" key="3">
    <source>
        <dbReference type="ARBA" id="ARBA00023012"/>
    </source>
</evidence>
<evidence type="ECO:0000256" key="1">
    <source>
        <dbReference type="ARBA" id="ARBA00022679"/>
    </source>
</evidence>
<dbReference type="Proteomes" id="UP000276888">
    <property type="component" value="Chromosome"/>
</dbReference>
<keyword evidence="4" id="KW-1133">Transmembrane helix</keyword>
<dbReference type="InterPro" id="IPR036890">
    <property type="entry name" value="HATPase_C_sf"/>
</dbReference>
<feature type="transmembrane region" description="Helical" evidence="4">
    <location>
        <begin position="184"/>
        <end position="206"/>
    </location>
</feature>
<feature type="transmembrane region" description="Helical" evidence="4">
    <location>
        <begin position="56"/>
        <end position="75"/>
    </location>
</feature>
<protein>
    <submittedName>
        <fullName evidence="6">Sensor histidine kinase DesK</fullName>
        <ecNumber evidence="6">2.7.13.3</ecNumber>
    </submittedName>
</protein>
<dbReference type="GO" id="GO:0016020">
    <property type="term" value="C:membrane"/>
    <property type="evidence" value="ECO:0007669"/>
    <property type="project" value="InterPro"/>
</dbReference>
<name>A0A3Q9J0T9_9MICO</name>
<dbReference type="PANTHER" id="PTHR24421:SF63">
    <property type="entry name" value="SENSOR HISTIDINE KINASE DESK"/>
    <property type="match status" value="1"/>
</dbReference>
<accession>A0A3Q9J0T9</accession>
<dbReference type="CDD" id="cd16917">
    <property type="entry name" value="HATPase_UhpB-NarQ-NarX-like"/>
    <property type="match status" value="1"/>
</dbReference>
<evidence type="ECO:0000256" key="2">
    <source>
        <dbReference type="ARBA" id="ARBA00022777"/>
    </source>
</evidence>
<evidence type="ECO:0000313" key="6">
    <source>
        <dbReference type="EMBL" id="AZS38688.1"/>
    </source>
</evidence>
<organism evidence="6 7">
    <name type="scientific">Microbacterium lemovicicum</name>
    <dbReference type="NCBI Taxonomy" id="1072463"/>
    <lineage>
        <taxon>Bacteria</taxon>
        <taxon>Bacillati</taxon>
        <taxon>Actinomycetota</taxon>
        <taxon>Actinomycetes</taxon>
        <taxon>Micrococcales</taxon>
        <taxon>Microbacteriaceae</taxon>
        <taxon>Microbacterium</taxon>
    </lineage>
</organism>
<keyword evidence="2 6" id="KW-0418">Kinase</keyword>
<evidence type="ECO:0000256" key="4">
    <source>
        <dbReference type="SAM" id="Phobius"/>
    </source>
</evidence>
<feature type="transmembrane region" description="Helical" evidence="4">
    <location>
        <begin position="81"/>
        <end position="102"/>
    </location>
</feature>
<dbReference type="InterPro" id="IPR011712">
    <property type="entry name" value="Sig_transdc_His_kin_sub3_dim/P"/>
</dbReference>
<dbReference type="GO" id="GO:0000155">
    <property type="term" value="F:phosphorelay sensor kinase activity"/>
    <property type="evidence" value="ECO:0007669"/>
    <property type="project" value="InterPro"/>
</dbReference>
<dbReference type="GO" id="GO:0046983">
    <property type="term" value="F:protein dimerization activity"/>
    <property type="evidence" value="ECO:0007669"/>
    <property type="project" value="InterPro"/>
</dbReference>
<keyword evidence="4" id="KW-0812">Transmembrane</keyword>
<feature type="domain" description="Signal transduction histidine kinase subgroup 3 dimerisation and phosphoacceptor" evidence="5">
    <location>
        <begin position="224"/>
        <end position="288"/>
    </location>
</feature>
<gene>
    <name evidence="6" type="primary">desK_4</name>
    <name evidence="6" type="ORF">CVS47_03347</name>
</gene>
<dbReference type="SUPFAM" id="SSF55874">
    <property type="entry name" value="ATPase domain of HSP90 chaperone/DNA topoisomerase II/histidine kinase"/>
    <property type="match status" value="1"/>
</dbReference>
<dbReference type="AlphaFoldDB" id="A0A3Q9J0T9"/>
<keyword evidence="7" id="KW-1185">Reference proteome</keyword>
<dbReference type="Pfam" id="PF07730">
    <property type="entry name" value="HisKA_3"/>
    <property type="match status" value="1"/>
</dbReference>
<dbReference type="EC" id="2.7.13.3" evidence="6"/>
<keyword evidence="4" id="KW-0472">Membrane</keyword>
<dbReference type="PANTHER" id="PTHR24421">
    <property type="entry name" value="NITRATE/NITRITE SENSOR PROTEIN NARX-RELATED"/>
    <property type="match status" value="1"/>
</dbReference>
<dbReference type="InterPro" id="IPR050482">
    <property type="entry name" value="Sensor_HK_TwoCompSys"/>
</dbReference>
<dbReference type="Gene3D" id="1.20.5.1930">
    <property type="match status" value="1"/>
</dbReference>
<feature type="transmembrane region" description="Helical" evidence="4">
    <location>
        <begin position="114"/>
        <end position="132"/>
    </location>
</feature>
<keyword evidence="3" id="KW-0902">Two-component regulatory system</keyword>
<feature type="transmembrane region" description="Helical" evidence="4">
    <location>
        <begin position="158"/>
        <end position="178"/>
    </location>
</feature>
<keyword evidence="1 6" id="KW-0808">Transferase</keyword>
<evidence type="ECO:0000259" key="5">
    <source>
        <dbReference type="Pfam" id="PF07730"/>
    </source>
</evidence>
<sequence length="404" mass="42505">MRHMDRAYLPSRDARMERASETRRFGPGWPVRAAADGPDPIAVFPAVLWSRGSRSWYIGAVFSSLWMVSVGQAVIEASPSAASATAGILFVVLFNLAFLIAAPIAWTLGSRGRLIVCAALLALTFVLTPWLGWSITGMWTYVGVIVGMAVLPWRTTWLVIGGLAAVDLAGEVAVAGAWDDSLLFGPAIILSISMMMAAFARTIAAVNQLRATQDRMAVLAAERERGRVARDIHDILGHSLTVITVKTELAGRLVDVDPARAKAEIAEVETLARGALADVRATVAGVRAVTISGELAAAGIALSAAGIEAELPGSTDLVPPDRRELAGWVVREGVTNVVRHSAASRCRVTLEPHGVEVADDGVGPLTSASSSTGLTGLRERVESAGGRMTVGRSDLGGFSLRVAL</sequence>
<dbReference type="KEGG" id="mlv:CVS47_03347"/>
<proteinExistence type="predicted"/>
<evidence type="ECO:0000313" key="7">
    <source>
        <dbReference type="Proteomes" id="UP000276888"/>
    </source>
</evidence>